<dbReference type="SMART" id="SM00448">
    <property type="entry name" value="REC"/>
    <property type="match status" value="1"/>
</dbReference>
<keyword evidence="1 6" id="KW-0597">Phosphoprotein</keyword>
<dbReference type="GO" id="GO:0000156">
    <property type="term" value="F:phosphorelay response regulator activity"/>
    <property type="evidence" value="ECO:0007669"/>
    <property type="project" value="TreeGrafter"/>
</dbReference>
<keyword evidence="2" id="KW-0902">Two-component regulatory system</keyword>
<keyword evidence="9" id="KW-1185">Reference proteome</keyword>
<evidence type="ECO:0000256" key="4">
    <source>
        <dbReference type="ARBA" id="ARBA00023125"/>
    </source>
</evidence>
<organism evidence="8 9">
    <name type="scientific">Pararhodobacter marinus</name>
    <dbReference type="NCBI Taxonomy" id="2184063"/>
    <lineage>
        <taxon>Bacteria</taxon>
        <taxon>Pseudomonadati</taxon>
        <taxon>Pseudomonadota</taxon>
        <taxon>Alphaproteobacteria</taxon>
        <taxon>Rhodobacterales</taxon>
        <taxon>Paracoccaceae</taxon>
        <taxon>Pararhodobacter</taxon>
    </lineage>
</organism>
<dbReference type="RefSeq" id="WP_109534239.1">
    <property type="nucleotide sequence ID" value="NZ_QEYD01000009.1"/>
</dbReference>
<keyword evidence="4" id="KW-0238">DNA-binding</keyword>
<keyword evidence="3" id="KW-0805">Transcription regulation</keyword>
<evidence type="ECO:0000313" key="9">
    <source>
        <dbReference type="Proteomes" id="UP000244940"/>
    </source>
</evidence>
<evidence type="ECO:0000259" key="7">
    <source>
        <dbReference type="PROSITE" id="PS50110"/>
    </source>
</evidence>
<evidence type="ECO:0000256" key="5">
    <source>
        <dbReference type="ARBA" id="ARBA00023163"/>
    </source>
</evidence>
<evidence type="ECO:0000313" key="8">
    <source>
        <dbReference type="EMBL" id="PWE27824.1"/>
    </source>
</evidence>
<dbReference type="AlphaFoldDB" id="A0A2U2C7Q0"/>
<evidence type="ECO:0000256" key="3">
    <source>
        <dbReference type="ARBA" id="ARBA00023015"/>
    </source>
</evidence>
<feature type="modified residue" description="4-aspartylphosphate" evidence="6">
    <location>
        <position position="71"/>
    </location>
</feature>
<dbReference type="GeneID" id="94366289"/>
<dbReference type="GO" id="GO:0006355">
    <property type="term" value="P:regulation of DNA-templated transcription"/>
    <property type="evidence" value="ECO:0007669"/>
    <property type="project" value="TreeGrafter"/>
</dbReference>
<accession>A0A2U2C7Q0</accession>
<dbReference type="GO" id="GO:0005829">
    <property type="term" value="C:cytosol"/>
    <property type="evidence" value="ECO:0007669"/>
    <property type="project" value="TreeGrafter"/>
</dbReference>
<dbReference type="GO" id="GO:0032993">
    <property type="term" value="C:protein-DNA complex"/>
    <property type="evidence" value="ECO:0007669"/>
    <property type="project" value="TreeGrafter"/>
</dbReference>
<dbReference type="PANTHER" id="PTHR48111:SF1">
    <property type="entry name" value="TWO-COMPONENT RESPONSE REGULATOR ORR33"/>
    <property type="match status" value="1"/>
</dbReference>
<sequence>MQPRNRYDSDSDWQPASLTMLVVDDDEIACELLKAGLGAFGNYKVESVNSAAEAMEAITRRTRPYDCFFLDIEMPGGSGIELCSWIKSHEQYRETPAIMVTARSERAFIRDAFAAGAIDYITKPFDMAELRSRAQMAERLIAATRETGSASANGPARQSVGFDEAIVIEGIPGVIDYVAMKNYLKQLSRSRLFSTALVAFRLDGLNHAYGRLSAREFRALLTLATRKLKQAIGHPDALIAYAGEGCFIAELESVTGLDGADIARKASLALWNAGFPGSFDCTTTAFQGGTPQRIGVLFSHGAVDRSLDVAFASVHHHVDRPRAIPANDSRWSIA</sequence>
<keyword evidence="5" id="KW-0804">Transcription</keyword>
<dbReference type="PROSITE" id="PS50110">
    <property type="entry name" value="RESPONSE_REGULATORY"/>
    <property type="match status" value="1"/>
</dbReference>
<proteinExistence type="predicted"/>
<dbReference type="PANTHER" id="PTHR48111">
    <property type="entry name" value="REGULATOR OF RPOS"/>
    <property type="match status" value="1"/>
</dbReference>
<dbReference type="InterPro" id="IPR039420">
    <property type="entry name" value="WalR-like"/>
</dbReference>
<evidence type="ECO:0000256" key="1">
    <source>
        <dbReference type="ARBA" id="ARBA00022553"/>
    </source>
</evidence>
<dbReference type="Gene3D" id="3.40.50.2300">
    <property type="match status" value="1"/>
</dbReference>
<feature type="domain" description="Response regulatory" evidence="7">
    <location>
        <begin position="19"/>
        <end position="138"/>
    </location>
</feature>
<dbReference type="Proteomes" id="UP000244940">
    <property type="component" value="Unassembled WGS sequence"/>
</dbReference>
<dbReference type="EMBL" id="QEYD01000009">
    <property type="protein sequence ID" value="PWE27824.1"/>
    <property type="molecule type" value="Genomic_DNA"/>
</dbReference>
<dbReference type="InterPro" id="IPR011006">
    <property type="entry name" value="CheY-like_superfamily"/>
</dbReference>
<dbReference type="InterPro" id="IPR001789">
    <property type="entry name" value="Sig_transdc_resp-reg_receiver"/>
</dbReference>
<protein>
    <recommendedName>
        <fullName evidence="7">Response regulatory domain-containing protein</fullName>
    </recommendedName>
</protein>
<dbReference type="CDD" id="cd00156">
    <property type="entry name" value="REC"/>
    <property type="match status" value="1"/>
</dbReference>
<dbReference type="Pfam" id="PF00072">
    <property type="entry name" value="Response_reg"/>
    <property type="match status" value="1"/>
</dbReference>
<name>A0A2U2C7Q0_9RHOB</name>
<evidence type="ECO:0000256" key="2">
    <source>
        <dbReference type="ARBA" id="ARBA00023012"/>
    </source>
</evidence>
<comment type="caution">
    <text evidence="8">The sequence shown here is derived from an EMBL/GenBank/DDBJ whole genome shotgun (WGS) entry which is preliminary data.</text>
</comment>
<dbReference type="SUPFAM" id="SSF52172">
    <property type="entry name" value="CheY-like"/>
    <property type="match status" value="1"/>
</dbReference>
<gene>
    <name evidence="8" type="ORF">C4N9_15440</name>
</gene>
<dbReference type="OrthoDB" id="7326651at2"/>
<reference evidence="8 9" key="1">
    <citation type="submission" date="2018-05" db="EMBL/GenBank/DDBJ databases">
        <title>Pararhodobacter marina sp. nov., isolated from deep-sea water of the Indian Ocean.</title>
        <authorList>
            <person name="Lai Q.Sr."/>
            <person name="Liu X."/>
            <person name="Shao Z."/>
        </authorList>
    </citation>
    <scope>NUCLEOTIDE SEQUENCE [LARGE SCALE GENOMIC DNA]</scope>
    <source>
        <strain evidence="8 9">CIC4N-9</strain>
    </source>
</reference>
<evidence type="ECO:0000256" key="6">
    <source>
        <dbReference type="PROSITE-ProRule" id="PRU00169"/>
    </source>
</evidence>
<dbReference type="GO" id="GO:0000976">
    <property type="term" value="F:transcription cis-regulatory region binding"/>
    <property type="evidence" value="ECO:0007669"/>
    <property type="project" value="TreeGrafter"/>
</dbReference>